<dbReference type="Proteomes" id="UP001500979">
    <property type="component" value="Unassembled WGS sequence"/>
</dbReference>
<protein>
    <submittedName>
        <fullName evidence="2">Arylesterase</fullName>
    </submittedName>
</protein>
<accession>A0ABN3VHF3</accession>
<evidence type="ECO:0000259" key="1">
    <source>
        <dbReference type="Pfam" id="PF13472"/>
    </source>
</evidence>
<evidence type="ECO:0000313" key="3">
    <source>
        <dbReference type="Proteomes" id="UP001500979"/>
    </source>
</evidence>
<feature type="domain" description="SGNH hydrolase-type esterase" evidence="1">
    <location>
        <begin position="8"/>
        <end position="182"/>
    </location>
</feature>
<dbReference type="InterPro" id="IPR013830">
    <property type="entry name" value="SGNH_hydro"/>
</dbReference>
<name>A0ABN3VHF3_9PSEU</name>
<dbReference type="Gene3D" id="3.40.50.1110">
    <property type="entry name" value="SGNH hydrolase"/>
    <property type="match status" value="1"/>
</dbReference>
<dbReference type="InterPro" id="IPR053140">
    <property type="entry name" value="GDSL_Rv0518-like"/>
</dbReference>
<dbReference type="EMBL" id="BAAAUX010000019">
    <property type="protein sequence ID" value="GAA2805564.1"/>
    <property type="molecule type" value="Genomic_DNA"/>
</dbReference>
<gene>
    <name evidence="2" type="ORF">GCM10010470_46010</name>
</gene>
<sequence>MPAFRLAALGDSFVEGRGDPDLDGPFHGWVPRLAEQLGIPQRGVLNLGTHQATTQDVVDRQLPAVLASKPPMIGVIVGVNDLVSDYDPERFRRNLGTIYSSLRGMDTTVFTAAYPDIPKNLAVPEVFRNLLRERFAEANSVLRETVAATGTLFLDVTAIPEWSQARMWAADGLHPSVEGHRLFADQLTEFVARATGLVPPALLVDG</sequence>
<dbReference type="RefSeq" id="WP_344682959.1">
    <property type="nucleotide sequence ID" value="NZ_BAAAUX010000019.1"/>
</dbReference>
<evidence type="ECO:0000313" key="2">
    <source>
        <dbReference type="EMBL" id="GAA2805564.1"/>
    </source>
</evidence>
<dbReference type="PANTHER" id="PTHR43784:SF2">
    <property type="entry name" value="GDSL-LIKE LIPASE_ACYLHYDROLASE, PUTATIVE (AFU_ORTHOLOGUE AFUA_2G00820)-RELATED"/>
    <property type="match status" value="1"/>
</dbReference>
<reference evidence="2 3" key="1">
    <citation type="journal article" date="2019" name="Int. J. Syst. Evol. Microbiol.">
        <title>The Global Catalogue of Microorganisms (GCM) 10K type strain sequencing project: providing services to taxonomists for standard genome sequencing and annotation.</title>
        <authorList>
            <consortium name="The Broad Institute Genomics Platform"/>
            <consortium name="The Broad Institute Genome Sequencing Center for Infectious Disease"/>
            <person name="Wu L."/>
            <person name="Ma J."/>
        </authorList>
    </citation>
    <scope>NUCLEOTIDE SEQUENCE [LARGE SCALE GENOMIC DNA]</scope>
    <source>
        <strain evidence="2 3">JCM 9383</strain>
    </source>
</reference>
<keyword evidence="3" id="KW-1185">Reference proteome</keyword>
<dbReference type="InterPro" id="IPR036514">
    <property type="entry name" value="SGNH_hydro_sf"/>
</dbReference>
<comment type="caution">
    <text evidence="2">The sequence shown here is derived from an EMBL/GenBank/DDBJ whole genome shotgun (WGS) entry which is preliminary data.</text>
</comment>
<dbReference type="SUPFAM" id="SSF52266">
    <property type="entry name" value="SGNH hydrolase"/>
    <property type="match status" value="1"/>
</dbReference>
<dbReference type="Pfam" id="PF13472">
    <property type="entry name" value="Lipase_GDSL_2"/>
    <property type="match status" value="1"/>
</dbReference>
<proteinExistence type="predicted"/>
<organism evidence="2 3">
    <name type="scientific">Saccharopolyspora taberi</name>
    <dbReference type="NCBI Taxonomy" id="60895"/>
    <lineage>
        <taxon>Bacteria</taxon>
        <taxon>Bacillati</taxon>
        <taxon>Actinomycetota</taxon>
        <taxon>Actinomycetes</taxon>
        <taxon>Pseudonocardiales</taxon>
        <taxon>Pseudonocardiaceae</taxon>
        <taxon>Saccharopolyspora</taxon>
    </lineage>
</organism>
<dbReference type="PANTHER" id="PTHR43784">
    <property type="entry name" value="GDSL-LIKE LIPASE/ACYLHYDROLASE, PUTATIVE (AFU_ORTHOLOGUE AFUA_2G00820)-RELATED"/>
    <property type="match status" value="1"/>
</dbReference>
<dbReference type="CDD" id="cd01832">
    <property type="entry name" value="SGNH_hydrolase_like_1"/>
    <property type="match status" value="1"/>
</dbReference>